<proteinExistence type="predicted"/>
<evidence type="ECO:0000313" key="3">
    <source>
        <dbReference type="Proteomes" id="UP000321379"/>
    </source>
</evidence>
<dbReference type="Pfam" id="PF00144">
    <property type="entry name" value="Beta-lactamase"/>
    <property type="match status" value="1"/>
</dbReference>
<name>A0A5C8UQJ1_9MICO</name>
<feature type="domain" description="Beta-lactamase-related" evidence="1">
    <location>
        <begin position="35"/>
        <end position="297"/>
    </location>
</feature>
<evidence type="ECO:0000259" key="1">
    <source>
        <dbReference type="Pfam" id="PF00144"/>
    </source>
</evidence>
<dbReference type="AlphaFoldDB" id="A0A5C8UQJ1"/>
<accession>A0A5C8UQJ1</accession>
<protein>
    <submittedName>
        <fullName evidence="2">Beta-lactamase family protein</fullName>
    </submittedName>
</protein>
<dbReference type="Gene3D" id="3.40.710.10">
    <property type="entry name" value="DD-peptidase/beta-lactamase superfamily"/>
    <property type="match status" value="1"/>
</dbReference>
<dbReference type="InterPro" id="IPR012338">
    <property type="entry name" value="Beta-lactam/transpept-like"/>
</dbReference>
<dbReference type="PANTHER" id="PTHR43283:SF7">
    <property type="entry name" value="BETA-LACTAMASE-RELATED DOMAIN-CONTAINING PROTEIN"/>
    <property type="match status" value="1"/>
</dbReference>
<dbReference type="Proteomes" id="UP000321379">
    <property type="component" value="Unassembled WGS sequence"/>
</dbReference>
<dbReference type="SUPFAM" id="SSF56601">
    <property type="entry name" value="beta-lactamase/transpeptidase-like"/>
    <property type="match status" value="1"/>
</dbReference>
<evidence type="ECO:0000313" key="2">
    <source>
        <dbReference type="EMBL" id="TXN29707.1"/>
    </source>
</evidence>
<dbReference type="EMBL" id="VRMG01000008">
    <property type="protein sequence ID" value="TXN29707.1"/>
    <property type="molecule type" value="Genomic_DNA"/>
</dbReference>
<dbReference type="RefSeq" id="WP_147783751.1">
    <property type="nucleotide sequence ID" value="NZ_VRMG01000008.1"/>
</dbReference>
<gene>
    <name evidence="2" type="ORF">FVP33_11170</name>
</gene>
<comment type="caution">
    <text evidence="2">The sequence shown here is derived from an EMBL/GenBank/DDBJ whole genome shotgun (WGS) entry which is preliminary data.</text>
</comment>
<dbReference type="InterPro" id="IPR050789">
    <property type="entry name" value="Diverse_Enzym_Activities"/>
</dbReference>
<dbReference type="PANTHER" id="PTHR43283">
    <property type="entry name" value="BETA-LACTAMASE-RELATED"/>
    <property type="match status" value="1"/>
</dbReference>
<sequence length="486" mass="51378">MPALPRSTPEAQGIASTAVADFVAALQSTAHDIHSLMLVRHGSVVAEGWWRPYGADQPHSLFSISKSFTSAAVGLAVAEGLLELDDSVVALLPDDAPALVGDNLAAMTVRHLLTMSTGHAADTLAAIDRGDDDNWARAILAEPVENTPGTVFVYNSGATYLLSAILQRLTGERLLDYLTPRLFAPLGITGATWETCPRGIDVGGWGLALTTEDVATFGQLYLQRGEWNGAQLVPTDWVTAATSAQVSNGDPTVPDDWTQGYGYQFWRSQHGAYRADGAFGQLCFVLQDQDAVLMLTSGLTEALPALTALWEHLLPSFGTDQLPEDENAHRALLATLEQLELPHPGGGTESVAAVADRVAGVRFVLPANDAGFRSIAVDPSADPAELRITTADGETAIRCGRGEWVGGVSPFFGSGIIPADSNPAVPVAASAAWIDETTWRARVQYSGTPFALEFTLRFGDGDVALHVSQSVSFGSTELADVTGRAA</sequence>
<organism evidence="2 3">
    <name type="scientific">Lacisediminihabitans profunda</name>
    <dbReference type="NCBI Taxonomy" id="2594790"/>
    <lineage>
        <taxon>Bacteria</taxon>
        <taxon>Bacillati</taxon>
        <taxon>Actinomycetota</taxon>
        <taxon>Actinomycetes</taxon>
        <taxon>Micrococcales</taxon>
        <taxon>Microbacteriaceae</taxon>
        <taxon>Lacisediminihabitans</taxon>
    </lineage>
</organism>
<reference evidence="2 3" key="1">
    <citation type="submission" date="2019-08" db="EMBL/GenBank/DDBJ databases">
        <title>Bacterial whole genome sequence for Glaciihabitans sp. CHu50b-6-2.</title>
        <authorList>
            <person name="Jin L."/>
        </authorList>
    </citation>
    <scope>NUCLEOTIDE SEQUENCE [LARGE SCALE GENOMIC DNA]</scope>
    <source>
        <strain evidence="2 3">CHu50b-6-2</strain>
    </source>
</reference>
<keyword evidence="3" id="KW-1185">Reference proteome</keyword>
<dbReference type="InterPro" id="IPR001466">
    <property type="entry name" value="Beta-lactam-related"/>
</dbReference>